<dbReference type="EMBL" id="CBTK010000286">
    <property type="protein sequence ID" value="CDH46988.1"/>
    <property type="molecule type" value="Genomic_DNA"/>
</dbReference>
<dbReference type="AlphaFoldDB" id="A0A7U7J5W6"/>
<evidence type="ECO:0000313" key="2">
    <source>
        <dbReference type="Proteomes" id="UP000019184"/>
    </source>
</evidence>
<reference evidence="1 2" key="1">
    <citation type="journal article" date="2014" name="ISME J.">
        <title>Candidatus Competibacter-lineage genomes retrieved from metagenomes reveal functional metabolic diversity.</title>
        <authorList>
            <person name="McIlroy S.J."/>
            <person name="Albertsen M."/>
            <person name="Andresen E.K."/>
            <person name="Saunders A.M."/>
            <person name="Kristiansen R."/>
            <person name="Stokholm-Bjerregaard M."/>
            <person name="Nielsen K.L."/>
            <person name="Nielsen P.H."/>
        </authorList>
    </citation>
    <scope>NUCLEOTIDE SEQUENCE [LARGE SCALE GENOMIC DNA]</scope>
    <source>
        <strain evidence="1 2">Run_B_J11</strain>
    </source>
</reference>
<keyword evidence="2" id="KW-1185">Reference proteome</keyword>
<accession>A0A7U7J5W6</accession>
<sequence length="273" mass="29645">MNALTRIEVPAVSMIPFDDIARMGKVMASSKLFGIQTEQQAIALMLLCQAENLHPATAMRDYHLIQGRPALKADAMLARFQAAGGKVQWGCYTDERVSGTFTHPAGDSITIEWTPQRAVKAQIKNDMHSKYPRQMLKARCISEGIRAIFPGVLSGMYAPEEVVELNDAPVAPVTPIAPTGSRSAALKATLADKLKPLGEALDREGPMPADMNPITGELMEPEVDPIADLLLALAECQSQEELEAYREAVAALKNGLKKRAVAAWKATQERIAL</sequence>
<dbReference type="Proteomes" id="UP000019184">
    <property type="component" value="Unassembled WGS sequence"/>
</dbReference>
<comment type="caution">
    <text evidence="1">The sequence shown here is derived from an EMBL/GenBank/DDBJ whole genome shotgun (WGS) entry which is preliminary data.</text>
</comment>
<gene>
    <name evidence="1" type="ORF">BN874_690038</name>
</gene>
<proteinExistence type="predicted"/>
<name>A0A7U7J5W6_9GAMM</name>
<organism evidence="1 2">
    <name type="scientific">Candidatus Contendobacter odensis Run_B_J11</name>
    <dbReference type="NCBI Taxonomy" id="1400861"/>
    <lineage>
        <taxon>Bacteria</taxon>
        <taxon>Pseudomonadati</taxon>
        <taxon>Pseudomonadota</taxon>
        <taxon>Gammaproteobacteria</taxon>
        <taxon>Candidatus Competibacteraceae</taxon>
        <taxon>Candidatus Contendibacter</taxon>
    </lineage>
</organism>
<dbReference type="OrthoDB" id="9810636at2"/>
<evidence type="ECO:0000313" key="1">
    <source>
        <dbReference type="EMBL" id="CDH46988.1"/>
    </source>
</evidence>
<dbReference type="RefSeq" id="WP_034435701.1">
    <property type="nucleotide sequence ID" value="NZ_CBTK010000286.1"/>
</dbReference>
<protein>
    <submittedName>
        <fullName evidence="1">Uncharacterized protein</fullName>
    </submittedName>
</protein>